<dbReference type="Gene3D" id="3.40.50.150">
    <property type="entry name" value="Vaccinia Virus protein VP39"/>
    <property type="match status" value="1"/>
</dbReference>
<dbReference type="EMBL" id="AP025592">
    <property type="protein sequence ID" value="BDG10381.1"/>
    <property type="molecule type" value="Genomic_DNA"/>
</dbReference>
<dbReference type="InterPro" id="IPR023165">
    <property type="entry name" value="rRNA_Ade_diMease-like_C"/>
</dbReference>
<keyword evidence="5 7" id="KW-0949">S-adenosyl-L-methionine</keyword>
<dbReference type="PANTHER" id="PTHR11727:SF7">
    <property type="entry name" value="DIMETHYLADENOSINE TRANSFERASE-RELATED"/>
    <property type="match status" value="1"/>
</dbReference>
<feature type="domain" description="Ribosomal RNA adenine methylase transferase N-terminal" evidence="9">
    <location>
        <begin position="37"/>
        <end position="206"/>
    </location>
</feature>
<keyword evidence="3 7" id="KW-0489">Methyltransferase</keyword>
<protein>
    <recommendedName>
        <fullName evidence="7">Ribosomal RNA small subunit methyltransferase A</fullName>
        <ecNumber evidence="7">2.1.1.182</ecNumber>
    </recommendedName>
    <alternativeName>
        <fullName evidence="7">16S rRNA (adenine(1518)-N(6)/adenine(1519)-N(6))-dimethyltransferase</fullName>
    </alternativeName>
    <alternativeName>
        <fullName evidence="7">16S rRNA dimethyladenosine transferase</fullName>
    </alternativeName>
    <alternativeName>
        <fullName evidence="7">16S rRNA dimethylase</fullName>
    </alternativeName>
    <alternativeName>
        <fullName evidence="7">S-adenosylmethionine-6-N', N'-adenosyl(rRNA) dimethyltransferase</fullName>
    </alternativeName>
</protein>
<dbReference type="RefSeq" id="WP_248342841.1">
    <property type="nucleotide sequence ID" value="NZ_AP025592.1"/>
</dbReference>
<sequence>MPEQTVRSHPSPRALLDKYGLRAKKSWGQNFLGDEQILDGIARLAVESPGERVVELGAGLGHLTARLAAHGGVVVAVERDRDMARVLRGELGERVTLLEADAARLDYGALAAGGRIAVVGNLPYHLTSPILFSLLDQADHVSRAVFLVQAEVAERLAASPGTKDWGLLSVLLQQRATVSLERRVPRGAFLPPPRVESAVVRVGFGEALVPVDDPAWFRRVVKAGFAQRRKVLSNALAGAGLGAPEVILGALAEAGVEPRRRGETLSVEEWARLARALPKIAAER</sequence>
<keyword evidence="11" id="KW-1185">Reference proteome</keyword>
<evidence type="ECO:0000256" key="2">
    <source>
        <dbReference type="ARBA" id="ARBA00022552"/>
    </source>
</evidence>
<dbReference type="Pfam" id="PF00398">
    <property type="entry name" value="RrnaAD"/>
    <property type="match status" value="1"/>
</dbReference>
<keyword evidence="6 7" id="KW-0694">RNA-binding</keyword>
<evidence type="ECO:0000256" key="5">
    <source>
        <dbReference type="ARBA" id="ARBA00022691"/>
    </source>
</evidence>
<dbReference type="InterPro" id="IPR001737">
    <property type="entry name" value="KsgA/Erm"/>
</dbReference>
<evidence type="ECO:0000313" key="11">
    <source>
        <dbReference type="Proteomes" id="UP001162734"/>
    </source>
</evidence>
<dbReference type="EC" id="2.1.1.182" evidence="7"/>
<evidence type="ECO:0000256" key="3">
    <source>
        <dbReference type="ARBA" id="ARBA00022603"/>
    </source>
</evidence>
<dbReference type="Proteomes" id="UP001162734">
    <property type="component" value="Chromosome"/>
</dbReference>
<evidence type="ECO:0000256" key="7">
    <source>
        <dbReference type="HAMAP-Rule" id="MF_00607"/>
    </source>
</evidence>
<dbReference type="PROSITE" id="PS51689">
    <property type="entry name" value="SAM_RNA_A_N6_MT"/>
    <property type="match status" value="1"/>
</dbReference>
<name>A0ABN6ND41_9BACT</name>
<dbReference type="SMART" id="SM00650">
    <property type="entry name" value="rADc"/>
    <property type="match status" value="1"/>
</dbReference>
<feature type="binding site" evidence="7 8">
    <location>
        <position position="78"/>
    </location>
    <ligand>
        <name>S-adenosyl-L-methionine</name>
        <dbReference type="ChEBI" id="CHEBI:59789"/>
    </ligand>
</feature>
<evidence type="ECO:0000259" key="9">
    <source>
        <dbReference type="SMART" id="SM00650"/>
    </source>
</evidence>
<feature type="binding site" evidence="7 8">
    <location>
        <position position="57"/>
    </location>
    <ligand>
        <name>S-adenosyl-L-methionine</name>
        <dbReference type="ChEBI" id="CHEBI:59789"/>
    </ligand>
</feature>
<dbReference type="InterPro" id="IPR029063">
    <property type="entry name" value="SAM-dependent_MTases_sf"/>
</dbReference>
<dbReference type="NCBIfam" id="TIGR00755">
    <property type="entry name" value="ksgA"/>
    <property type="match status" value="1"/>
</dbReference>
<dbReference type="SUPFAM" id="SSF53335">
    <property type="entry name" value="S-adenosyl-L-methionine-dependent methyltransferases"/>
    <property type="match status" value="1"/>
</dbReference>
<feature type="binding site" evidence="7 8">
    <location>
        <position position="121"/>
    </location>
    <ligand>
        <name>S-adenosyl-L-methionine</name>
        <dbReference type="ChEBI" id="CHEBI:59789"/>
    </ligand>
</feature>
<evidence type="ECO:0000313" key="10">
    <source>
        <dbReference type="EMBL" id="BDG10381.1"/>
    </source>
</evidence>
<feature type="binding site" evidence="7 8">
    <location>
        <position position="30"/>
    </location>
    <ligand>
        <name>S-adenosyl-L-methionine</name>
        <dbReference type="ChEBI" id="CHEBI:59789"/>
    </ligand>
</feature>
<dbReference type="GO" id="GO:0008168">
    <property type="term" value="F:methyltransferase activity"/>
    <property type="evidence" value="ECO:0007669"/>
    <property type="project" value="UniProtKB-KW"/>
</dbReference>
<dbReference type="CDD" id="cd02440">
    <property type="entry name" value="AdoMet_MTases"/>
    <property type="match status" value="1"/>
</dbReference>
<organism evidence="10 11">
    <name type="scientific">Anaeromyxobacter paludicola</name>
    <dbReference type="NCBI Taxonomy" id="2918171"/>
    <lineage>
        <taxon>Bacteria</taxon>
        <taxon>Pseudomonadati</taxon>
        <taxon>Myxococcota</taxon>
        <taxon>Myxococcia</taxon>
        <taxon>Myxococcales</taxon>
        <taxon>Cystobacterineae</taxon>
        <taxon>Anaeromyxobacteraceae</taxon>
        <taxon>Anaeromyxobacter</taxon>
    </lineage>
</organism>
<feature type="binding site" evidence="7 8">
    <location>
        <position position="101"/>
    </location>
    <ligand>
        <name>S-adenosyl-L-methionine</name>
        <dbReference type="ChEBI" id="CHEBI:59789"/>
    </ligand>
</feature>
<dbReference type="Gene3D" id="1.10.8.100">
    <property type="entry name" value="Ribosomal RNA adenine dimethylase-like, domain 2"/>
    <property type="match status" value="1"/>
</dbReference>
<keyword evidence="4 7" id="KW-0808">Transferase</keyword>
<dbReference type="GO" id="GO:0032259">
    <property type="term" value="P:methylation"/>
    <property type="evidence" value="ECO:0007669"/>
    <property type="project" value="UniProtKB-KW"/>
</dbReference>
<dbReference type="InterPro" id="IPR011530">
    <property type="entry name" value="rRNA_adenine_dimethylase"/>
</dbReference>
<keyword evidence="1 7" id="KW-0963">Cytoplasm</keyword>
<evidence type="ECO:0000256" key="6">
    <source>
        <dbReference type="ARBA" id="ARBA00022884"/>
    </source>
</evidence>
<feature type="binding site" evidence="7 8">
    <location>
        <position position="32"/>
    </location>
    <ligand>
        <name>S-adenosyl-L-methionine</name>
        <dbReference type="ChEBI" id="CHEBI:59789"/>
    </ligand>
</feature>
<evidence type="ECO:0000256" key="1">
    <source>
        <dbReference type="ARBA" id="ARBA00022490"/>
    </source>
</evidence>
<evidence type="ECO:0000256" key="8">
    <source>
        <dbReference type="PROSITE-ProRule" id="PRU01026"/>
    </source>
</evidence>
<evidence type="ECO:0000256" key="4">
    <source>
        <dbReference type="ARBA" id="ARBA00022679"/>
    </source>
</evidence>
<comment type="subcellular location">
    <subcellularLocation>
        <location evidence="7">Cytoplasm</location>
    </subcellularLocation>
</comment>
<comment type="function">
    <text evidence="7">Specifically dimethylates two adjacent adenosines (A1518 and A1519) in the loop of a conserved hairpin near the 3'-end of 16S rRNA in the 30S particle. May play a critical role in biogenesis of 30S subunits.</text>
</comment>
<dbReference type="PROSITE" id="PS01131">
    <property type="entry name" value="RRNA_A_DIMETH"/>
    <property type="match status" value="1"/>
</dbReference>
<dbReference type="InterPro" id="IPR020598">
    <property type="entry name" value="rRNA_Ade_methylase_Trfase_N"/>
</dbReference>
<dbReference type="InterPro" id="IPR020596">
    <property type="entry name" value="rRNA_Ade_Mease_Trfase_CS"/>
</dbReference>
<accession>A0ABN6ND41</accession>
<reference evidence="11" key="1">
    <citation type="journal article" date="2022" name="Int. J. Syst. Evol. Microbiol.">
        <title>Anaeromyxobacter oryzae sp. nov., Anaeromyxobacter diazotrophicus sp. nov. and Anaeromyxobacter paludicola sp. nov., isolated from paddy soils.</title>
        <authorList>
            <person name="Itoh H."/>
            <person name="Xu Z."/>
            <person name="Mise K."/>
            <person name="Masuda Y."/>
            <person name="Ushijima N."/>
            <person name="Hayakawa C."/>
            <person name="Shiratori Y."/>
            <person name="Senoo K."/>
        </authorList>
    </citation>
    <scope>NUCLEOTIDE SEQUENCE [LARGE SCALE GENOMIC DNA]</scope>
    <source>
        <strain evidence="11">Red630</strain>
    </source>
</reference>
<proteinExistence type="inferred from homology"/>
<comment type="similarity">
    <text evidence="7">Belongs to the class I-like SAM-binding methyltransferase superfamily. rRNA adenine N(6)-methyltransferase family. RsmA subfamily.</text>
</comment>
<dbReference type="PANTHER" id="PTHR11727">
    <property type="entry name" value="DIMETHYLADENOSINE TRANSFERASE"/>
    <property type="match status" value="1"/>
</dbReference>
<dbReference type="HAMAP" id="MF_00607">
    <property type="entry name" value="16SrRNA_methyltr_A"/>
    <property type="match status" value="1"/>
</dbReference>
<comment type="catalytic activity">
    <reaction evidence="7">
        <text>adenosine(1518)/adenosine(1519) in 16S rRNA + 4 S-adenosyl-L-methionine = N(6)-dimethyladenosine(1518)/N(6)-dimethyladenosine(1519) in 16S rRNA + 4 S-adenosyl-L-homocysteine + 4 H(+)</text>
        <dbReference type="Rhea" id="RHEA:19609"/>
        <dbReference type="Rhea" id="RHEA-COMP:10232"/>
        <dbReference type="Rhea" id="RHEA-COMP:10233"/>
        <dbReference type="ChEBI" id="CHEBI:15378"/>
        <dbReference type="ChEBI" id="CHEBI:57856"/>
        <dbReference type="ChEBI" id="CHEBI:59789"/>
        <dbReference type="ChEBI" id="CHEBI:74411"/>
        <dbReference type="ChEBI" id="CHEBI:74493"/>
        <dbReference type="EC" id="2.1.1.182"/>
    </reaction>
</comment>
<keyword evidence="2 7" id="KW-0698">rRNA processing</keyword>
<gene>
    <name evidence="7 10" type="primary">rsmA</name>
    <name evidence="7" type="synonym">ksgA</name>
    <name evidence="10" type="ORF">AMPC_34940</name>
</gene>